<evidence type="ECO:0000313" key="4">
    <source>
        <dbReference type="EMBL" id="OKH18692.1"/>
    </source>
</evidence>
<feature type="modified residue" description="4-aspartylphosphate" evidence="2">
    <location>
        <position position="317"/>
    </location>
</feature>
<organism evidence="4 5">
    <name type="scientific">Hydrococcus rivularis NIES-593</name>
    <dbReference type="NCBI Taxonomy" id="1921803"/>
    <lineage>
        <taxon>Bacteria</taxon>
        <taxon>Bacillati</taxon>
        <taxon>Cyanobacteriota</taxon>
        <taxon>Cyanophyceae</taxon>
        <taxon>Pleurocapsales</taxon>
        <taxon>Hydrococcaceae</taxon>
        <taxon>Hydrococcus</taxon>
    </lineage>
</organism>
<dbReference type="CDD" id="cd00156">
    <property type="entry name" value="REC"/>
    <property type="match status" value="1"/>
</dbReference>
<comment type="caution">
    <text evidence="4">The sequence shown here is derived from an EMBL/GenBank/DDBJ whole genome shotgun (WGS) entry which is preliminary data.</text>
</comment>
<dbReference type="Gene3D" id="3.40.50.2300">
    <property type="match status" value="1"/>
</dbReference>
<dbReference type="PANTHER" id="PTHR44591:SF23">
    <property type="entry name" value="CHEY SUBFAMILY"/>
    <property type="match status" value="1"/>
</dbReference>
<dbReference type="SUPFAM" id="SSF52172">
    <property type="entry name" value="CheY-like"/>
    <property type="match status" value="1"/>
</dbReference>
<accession>A0A1U7H7R9</accession>
<proteinExistence type="predicted"/>
<dbReference type="OrthoDB" id="572194at2"/>
<reference evidence="4 5" key="1">
    <citation type="submission" date="2016-11" db="EMBL/GenBank/DDBJ databases">
        <title>Draft Genome Sequences of Nine Cyanobacterial Strains from Diverse Habitats.</title>
        <authorList>
            <person name="Zhu T."/>
            <person name="Hou S."/>
            <person name="Lu X."/>
            <person name="Hess W.R."/>
        </authorList>
    </citation>
    <scope>NUCLEOTIDE SEQUENCE [LARGE SCALE GENOMIC DNA]</scope>
    <source>
        <strain evidence="4 5">NIES-593</strain>
    </source>
</reference>
<sequence length="394" mass="43970">MIGLTSSNIAFESRELPNLLASACEEVRTGYWQFKFTSAPGASDPKAPWYLAMSQGRVIFSGSQPLSWRSLCQTLQRYLPSLRTASAKQTLQAIAQESSPQELAMLSKVLLKAEQRLPALEQQNVVSAIHLQILSDFDTYLFDSAGSGHYSDNNALVYQAPVSGFKLEDLIFQAQMRQEEWKSLRRYVPSMLGTPILNSEALENSSLDAAQKQLVRKLVGLGKPLSAIAQVMAKDPLETAKMFAKLIEKGYVTLQLSPDIAAKFAAPEVFIVDDSPLFLQKFKSLVTRWGYRVNAWGDTDTVVQKMQESNPSIVFLDINMPGMSGFDLIKEVRRQPQLAAIPLVLLTAENSLSNQWRAKWGNCKFLAKPRASEEIFSFQVELRELLKEAVPLSQ</sequence>
<keyword evidence="1 2" id="KW-0597">Phosphoprotein</keyword>
<dbReference type="PANTHER" id="PTHR44591">
    <property type="entry name" value="STRESS RESPONSE REGULATOR PROTEIN 1"/>
    <property type="match status" value="1"/>
</dbReference>
<dbReference type="AlphaFoldDB" id="A0A1U7H7R9"/>
<feature type="domain" description="Response regulatory" evidence="3">
    <location>
        <begin position="268"/>
        <end position="383"/>
    </location>
</feature>
<name>A0A1U7H7R9_9CYAN</name>
<evidence type="ECO:0000313" key="5">
    <source>
        <dbReference type="Proteomes" id="UP000186868"/>
    </source>
</evidence>
<dbReference type="InterPro" id="IPR050595">
    <property type="entry name" value="Bact_response_regulator"/>
</dbReference>
<gene>
    <name evidence="4" type="ORF">NIES593_21810</name>
</gene>
<dbReference type="GO" id="GO:0000160">
    <property type="term" value="P:phosphorelay signal transduction system"/>
    <property type="evidence" value="ECO:0007669"/>
    <property type="project" value="InterPro"/>
</dbReference>
<dbReference type="EMBL" id="MRCB01000047">
    <property type="protein sequence ID" value="OKH18692.1"/>
    <property type="molecule type" value="Genomic_DNA"/>
</dbReference>
<evidence type="ECO:0000256" key="1">
    <source>
        <dbReference type="ARBA" id="ARBA00022553"/>
    </source>
</evidence>
<dbReference type="InterPro" id="IPR011006">
    <property type="entry name" value="CheY-like_superfamily"/>
</dbReference>
<evidence type="ECO:0000259" key="3">
    <source>
        <dbReference type="PROSITE" id="PS50110"/>
    </source>
</evidence>
<dbReference type="STRING" id="1921803.NIES593_21810"/>
<keyword evidence="5" id="KW-1185">Reference proteome</keyword>
<dbReference type="Proteomes" id="UP000186868">
    <property type="component" value="Unassembled WGS sequence"/>
</dbReference>
<dbReference type="SMART" id="SM00448">
    <property type="entry name" value="REC"/>
    <property type="match status" value="1"/>
</dbReference>
<protein>
    <recommendedName>
        <fullName evidence="3">Response regulatory domain-containing protein</fullName>
    </recommendedName>
</protein>
<dbReference type="InterPro" id="IPR001789">
    <property type="entry name" value="Sig_transdc_resp-reg_receiver"/>
</dbReference>
<dbReference type="PROSITE" id="PS50110">
    <property type="entry name" value="RESPONSE_REGULATORY"/>
    <property type="match status" value="1"/>
</dbReference>
<dbReference type="Pfam" id="PF00072">
    <property type="entry name" value="Response_reg"/>
    <property type="match status" value="1"/>
</dbReference>
<evidence type="ECO:0000256" key="2">
    <source>
        <dbReference type="PROSITE-ProRule" id="PRU00169"/>
    </source>
</evidence>